<accession>A0A8K0SRI0</accession>
<comment type="caution">
    <text evidence="3">The sequence shown here is derived from an EMBL/GenBank/DDBJ whole genome shotgun (WGS) entry which is preliminary data.</text>
</comment>
<organism evidence="3 4">
    <name type="scientific">Stachybotrys elegans</name>
    <dbReference type="NCBI Taxonomy" id="80388"/>
    <lineage>
        <taxon>Eukaryota</taxon>
        <taxon>Fungi</taxon>
        <taxon>Dikarya</taxon>
        <taxon>Ascomycota</taxon>
        <taxon>Pezizomycotina</taxon>
        <taxon>Sordariomycetes</taxon>
        <taxon>Hypocreomycetidae</taxon>
        <taxon>Hypocreales</taxon>
        <taxon>Stachybotryaceae</taxon>
        <taxon>Stachybotrys</taxon>
    </lineage>
</organism>
<dbReference type="Proteomes" id="UP000813444">
    <property type="component" value="Unassembled WGS sequence"/>
</dbReference>
<feature type="compositionally biased region" description="Basic residues" evidence="1">
    <location>
        <begin position="18"/>
        <end position="32"/>
    </location>
</feature>
<dbReference type="EMBL" id="JAGPNK010000007">
    <property type="protein sequence ID" value="KAH7318322.1"/>
    <property type="molecule type" value="Genomic_DNA"/>
</dbReference>
<dbReference type="InterPro" id="IPR028020">
    <property type="entry name" value="ASX_DEUBAD_dom"/>
</dbReference>
<evidence type="ECO:0000313" key="4">
    <source>
        <dbReference type="Proteomes" id="UP000813444"/>
    </source>
</evidence>
<dbReference type="Pfam" id="PF13919">
    <property type="entry name" value="ASXH"/>
    <property type="match status" value="1"/>
</dbReference>
<reference evidence="3" key="1">
    <citation type="journal article" date="2021" name="Nat. Commun.">
        <title>Genetic determinants of endophytism in the Arabidopsis root mycobiome.</title>
        <authorList>
            <person name="Mesny F."/>
            <person name="Miyauchi S."/>
            <person name="Thiergart T."/>
            <person name="Pickel B."/>
            <person name="Atanasova L."/>
            <person name="Karlsson M."/>
            <person name="Huettel B."/>
            <person name="Barry K.W."/>
            <person name="Haridas S."/>
            <person name="Chen C."/>
            <person name="Bauer D."/>
            <person name="Andreopoulos W."/>
            <person name="Pangilinan J."/>
            <person name="LaButti K."/>
            <person name="Riley R."/>
            <person name="Lipzen A."/>
            <person name="Clum A."/>
            <person name="Drula E."/>
            <person name="Henrissat B."/>
            <person name="Kohler A."/>
            <person name="Grigoriev I.V."/>
            <person name="Martin F.M."/>
            <person name="Hacquard S."/>
        </authorList>
    </citation>
    <scope>NUCLEOTIDE SEQUENCE</scope>
    <source>
        <strain evidence="3">MPI-CAGE-CH-0235</strain>
    </source>
</reference>
<feature type="compositionally biased region" description="Polar residues" evidence="1">
    <location>
        <begin position="160"/>
        <end position="174"/>
    </location>
</feature>
<keyword evidence="4" id="KW-1185">Reference proteome</keyword>
<proteinExistence type="predicted"/>
<dbReference type="OrthoDB" id="2289918at2759"/>
<gene>
    <name evidence="3" type="ORF">B0I35DRAFT_409229</name>
</gene>
<evidence type="ECO:0000256" key="1">
    <source>
        <dbReference type="SAM" id="MobiDB-lite"/>
    </source>
</evidence>
<feature type="region of interest" description="Disordered" evidence="1">
    <location>
        <begin position="154"/>
        <end position="174"/>
    </location>
</feature>
<name>A0A8K0SRI0_9HYPO</name>
<evidence type="ECO:0000313" key="3">
    <source>
        <dbReference type="EMBL" id="KAH7318322.1"/>
    </source>
</evidence>
<protein>
    <submittedName>
        <fullName evidence="3">Asx homology domain-containing protein</fullName>
    </submittedName>
</protein>
<dbReference type="AlphaFoldDB" id="A0A8K0SRI0"/>
<feature type="domain" description="ASX DEUBAD" evidence="2">
    <location>
        <begin position="26"/>
        <end position="152"/>
    </location>
</feature>
<feature type="region of interest" description="Disordered" evidence="1">
    <location>
        <begin position="1"/>
        <end position="40"/>
    </location>
</feature>
<evidence type="ECO:0000259" key="2">
    <source>
        <dbReference type="Pfam" id="PF13919"/>
    </source>
</evidence>
<sequence>MAAEPSQTRVRLVTAKLSKPKGRTGTNKKKSKWNSENILIDPKSPSQRAISELDVLSHPKAWEVLDEDEKAEILALLPEKSYITRENGQEAPNINLLRCDDGFRHDCAYYTNNILEGRHDPEWLASAWAAHERRMAGEYNDYLDRKFEENWGVSLDKRGNGTSSQTENNTQAMD</sequence>